<organism evidence="3 4">
    <name type="scientific">Veillonella magna</name>
    <dbReference type="NCBI Taxonomy" id="464322"/>
    <lineage>
        <taxon>Bacteria</taxon>
        <taxon>Bacillati</taxon>
        <taxon>Bacillota</taxon>
        <taxon>Negativicutes</taxon>
        <taxon>Veillonellales</taxon>
        <taxon>Veillonellaceae</taxon>
        <taxon>Veillonella</taxon>
    </lineage>
</organism>
<evidence type="ECO:0000259" key="2">
    <source>
        <dbReference type="PROSITE" id="PS00662"/>
    </source>
</evidence>
<dbReference type="RefSeq" id="WP_205087298.1">
    <property type="nucleotide sequence ID" value="NZ_JACJLA010000002.1"/>
</dbReference>
<dbReference type="Pfam" id="PF00437">
    <property type="entry name" value="T2SSE"/>
    <property type="match status" value="1"/>
</dbReference>
<dbReference type="PROSITE" id="PS00662">
    <property type="entry name" value="T2SP_E"/>
    <property type="match status" value="1"/>
</dbReference>
<dbReference type="InterPro" id="IPR001482">
    <property type="entry name" value="T2SS/T4SS_dom"/>
</dbReference>
<dbReference type="InterPro" id="IPR050921">
    <property type="entry name" value="T4SS_GSP_E_ATPase"/>
</dbReference>
<dbReference type="SUPFAM" id="SSF52540">
    <property type="entry name" value="P-loop containing nucleoside triphosphate hydrolases"/>
    <property type="match status" value="1"/>
</dbReference>
<dbReference type="PANTHER" id="PTHR30486">
    <property type="entry name" value="TWITCHING MOTILITY PROTEIN PILT"/>
    <property type="match status" value="1"/>
</dbReference>
<protein>
    <submittedName>
        <fullName evidence="3">Flp pilus assembly complex ATPase component TadA</fullName>
    </submittedName>
</protein>
<dbReference type="InterPro" id="IPR027417">
    <property type="entry name" value="P-loop_NTPase"/>
</dbReference>
<dbReference type="Gene3D" id="3.30.450.90">
    <property type="match status" value="1"/>
</dbReference>
<evidence type="ECO:0000256" key="1">
    <source>
        <dbReference type="ARBA" id="ARBA00006611"/>
    </source>
</evidence>
<evidence type="ECO:0000313" key="3">
    <source>
        <dbReference type="EMBL" id="MBM6911983.1"/>
    </source>
</evidence>
<comment type="similarity">
    <text evidence="1">Belongs to the GSP E family.</text>
</comment>
<dbReference type="CDD" id="cd01131">
    <property type="entry name" value="PilT"/>
    <property type="match status" value="1"/>
</dbReference>
<gene>
    <name evidence="3" type="primary">tadA</name>
    <name evidence="3" type="ORF">H6A01_01395</name>
</gene>
<evidence type="ECO:0000313" key="4">
    <source>
        <dbReference type="Proteomes" id="UP000707138"/>
    </source>
</evidence>
<name>A0ABS2GFD1_9FIRM</name>
<dbReference type="Gene3D" id="3.40.50.300">
    <property type="entry name" value="P-loop containing nucleotide triphosphate hydrolases"/>
    <property type="match status" value="1"/>
</dbReference>
<accession>A0ABS2GFD1</accession>
<dbReference type="Proteomes" id="UP000707138">
    <property type="component" value="Unassembled WGS sequence"/>
</dbReference>
<dbReference type="InterPro" id="IPR006321">
    <property type="entry name" value="PilT/PilU"/>
</dbReference>
<sequence length="362" mass="40395">MLTSVIDTAIMRGATDIHIACGNPPFLRHGRHLAPISSEELCTPEDMRWLRSQCEATSHTLLPNMSDDVVNDTSSVLNDNGGFVLSDNGSYDGAFSYEGLRIRVHLFSASGTLCGTLRLLYDRCAVLGDSDEDRLLIRLSELREGLILLTGPTGSGKSFTLASCLEYINRTRETHIITLEDPVEYVFTGKRALIHQRQLGQDVVSMAEGVRDALREDPDVLMIGELRDRSTLEAALHAAETGHLVFATMHTQRAVMAINRMISLFPAAQQDEVRSQLSQVLRAVICQRLIITDTAFYPLRDILLNTKAVANLIRQRKEPQIISIQETQRPMQTMEMAADKLRRQVGSIPELEEVMESIHELV</sequence>
<reference evidence="3 4" key="1">
    <citation type="journal article" date="2021" name="Sci. Rep.">
        <title>The distribution of antibiotic resistance genes in chicken gut microbiota commensals.</title>
        <authorList>
            <person name="Juricova H."/>
            <person name="Matiasovicova J."/>
            <person name="Kubasova T."/>
            <person name="Cejkova D."/>
            <person name="Rychlik I."/>
        </authorList>
    </citation>
    <scope>NUCLEOTIDE SEQUENCE [LARGE SCALE GENOMIC DNA]</scope>
    <source>
        <strain evidence="3 4">An537</strain>
    </source>
</reference>
<dbReference type="EMBL" id="JACJLA010000002">
    <property type="protein sequence ID" value="MBM6911983.1"/>
    <property type="molecule type" value="Genomic_DNA"/>
</dbReference>
<comment type="caution">
    <text evidence="3">The sequence shown here is derived from an EMBL/GenBank/DDBJ whole genome shotgun (WGS) entry which is preliminary data.</text>
</comment>
<feature type="domain" description="Bacterial type II secretion system protein E" evidence="2">
    <location>
        <begin position="214"/>
        <end position="228"/>
    </location>
</feature>
<keyword evidence="4" id="KW-1185">Reference proteome</keyword>
<proteinExistence type="inferred from homology"/>
<dbReference type="PANTHER" id="PTHR30486:SF6">
    <property type="entry name" value="TYPE IV PILUS RETRACTATION ATPASE PILT"/>
    <property type="match status" value="1"/>
</dbReference>